<keyword evidence="10 18" id="KW-0863">Zinc-finger</keyword>
<comment type="function">
    <text evidence="16 20">E3 RING-finger protein, member of the UBC2/RAD6 epistasis group. Associates to the E2 ubiquitin conjugating enzyme UBC2/RAD6 to form the UBC2-RAD18 ubiquitin ligase complex involved in postreplicative repair (PRR) of damaged DNA.</text>
</comment>
<name>A0A319ECW8_ASPSB</name>
<dbReference type="InterPro" id="IPR013083">
    <property type="entry name" value="Znf_RING/FYVE/PHD"/>
</dbReference>
<dbReference type="EMBL" id="KZ826370">
    <property type="protein sequence ID" value="PYI04328.1"/>
    <property type="molecule type" value="Genomic_DNA"/>
</dbReference>
<evidence type="ECO:0000256" key="4">
    <source>
        <dbReference type="ARBA" id="ARBA00009506"/>
    </source>
</evidence>
<dbReference type="SMART" id="SM00184">
    <property type="entry name" value="RING"/>
    <property type="match status" value="1"/>
</dbReference>
<comment type="pathway">
    <text evidence="3 20">Protein modification; protein ubiquitination.</text>
</comment>
<evidence type="ECO:0000256" key="19">
    <source>
        <dbReference type="PROSITE-ProRule" id="PRU01256"/>
    </source>
</evidence>
<keyword evidence="11 20" id="KW-0833">Ubl conjugation pathway</keyword>
<comment type="subunit">
    <text evidence="17 20">Interacts with E2 UBC2, forming a complex with ubiquitin ligase activity.</text>
</comment>
<dbReference type="SUPFAM" id="SSF57850">
    <property type="entry name" value="RING/U-box"/>
    <property type="match status" value="1"/>
</dbReference>
<reference evidence="25 26" key="1">
    <citation type="submission" date="2018-02" db="EMBL/GenBank/DDBJ databases">
        <title>The genomes of Aspergillus section Nigri reveals drivers in fungal speciation.</title>
        <authorList>
            <consortium name="DOE Joint Genome Institute"/>
            <person name="Vesth T.C."/>
            <person name="Nybo J."/>
            <person name="Theobald S."/>
            <person name="Brandl J."/>
            <person name="Frisvad J.C."/>
            <person name="Nielsen K.F."/>
            <person name="Lyhne E.K."/>
            <person name="Kogle M.E."/>
            <person name="Kuo A."/>
            <person name="Riley R."/>
            <person name="Clum A."/>
            <person name="Nolan M."/>
            <person name="Lipzen A."/>
            <person name="Salamov A."/>
            <person name="Henrissat B."/>
            <person name="Wiebenga A."/>
            <person name="De vries R.P."/>
            <person name="Grigoriev I.V."/>
            <person name="Mortensen U.H."/>
            <person name="Andersen M.R."/>
            <person name="Baker S.E."/>
        </authorList>
    </citation>
    <scope>NUCLEOTIDE SEQUENCE [LARGE SCALE GENOMIC DNA]</scope>
    <source>
        <strain evidence="25 26">CBS 121057</strain>
    </source>
</reference>
<dbReference type="PROSITE" id="PS51908">
    <property type="entry name" value="ZF_UBZ4"/>
    <property type="match status" value="1"/>
</dbReference>
<dbReference type="GO" id="GO:0003697">
    <property type="term" value="F:single-stranded DNA binding"/>
    <property type="evidence" value="ECO:0007669"/>
    <property type="project" value="UniProtKB-UniRule"/>
</dbReference>
<feature type="compositionally biased region" description="Polar residues" evidence="21">
    <location>
        <begin position="344"/>
        <end position="359"/>
    </location>
</feature>
<sequence>MEQTFDLPDSTDWLDTPLSLVTPLESSLRCQVCKDFFDNPVITSCSHTFCSLCIRRCLSTEGKCPACRSSDQELKLRRNWAVQELVEAFQNARASVLGLAKKAAALENGAGDSDSEEPASKKRKVEALEGPPSEGVRTRSQTRGVGSQEDPVAIEVIEDSNDEEYVPEDGLVACPICKRRMKNEAVFRHLDTCTGEPAPSKQLKFGSLQPMSPASRKSKDVMNNKPPERLPIINYSLLKDTVLRKKLKDLGIPNTGPRALLQRRHTEWMNLWNANCDSKTPKSKRDLLRELDIWERTQGGQAQPSGDITDTVMRKDFDATAWSTNHEDDFKRLIANARKKSEAQVRTTIPQASTDMSQPPTVPIVEATVATEDAQPMEKLPVEDKPVSVAENEVQAIQGPSDIQMSNAHS</sequence>
<dbReference type="AlphaFoldDB" id="A0A319ECW8"/>
<comment type="catalytic activity">
    <reaction evidence="1 20">
        <text>S-ubiquitinyl-[E2 ubiquitin-conjugating enzyme]-L-cysteine + [acceptor protein]-L-lysine = [E2 ubiquitin-conjugating enzyme]-L-cysteine + N(6)-ubiquitinyl-[acceptor protein]-L-lysine.</text>
        <dbReference type="EC" id="2.3.2.27"/>
    </reaction>
</comment>
<comment type="subcellular location">
    <subcellularLocation>
        <location evidence="2 20">Nucleus</location>
    </subcellularLocation>
</comment>
<dbReference type="PANTHER" id="PTHR14134">
    <property type="entry name" value="E3 UBIQUITIN-PROTEIN LIGASE RAD18"/>
    <property type="match status" value="1"/>
</dbReference>
<keyword evidence="9 19" id="KW-0227">DNA damage</keyword>
<evidence type="ECO:0000256" key="3">
    <source>
        <dbReference type="ARBA" id="ARBA00004906"/>
    </source>
</evidence>
<dbReference type="VEuPathDB" id="FungiDB:BO78DRAFT_320542"/>
<protein>
    <recommendedName>
        <fullName evidence="6 20">Postreplication repair E3 ubiquitin-protein ligase RAD18</fullName>
        <ecNumber evidence="5 20">2.3.2.27</ecNumber>
    </recommendedName>
    <alternativeName>
        <fullName evidence="20">RING-type E3 ubiquitin transferase RAD18</fullName>
    </alternativeName>
</protein>
<evidence type="ECO:0000259" key="23">
    <source>
        <dbReference type="PROSITE" id="PS50800"/>
    </source>
</evidence>
<dbReference type="GO" id="GO:0097505">
    <property type="term" value="C:Rad6-Rad18 complex"/>
    <property type="evidence" value="ECO:0007669"/>
    <property type="project" value="TreeGrafter"/>
</dbReference>
<dbReference type="Gene3D" id="3.30.40.10">
    <property type="entry name" value="Zinc/RING finger domain, C3HC4 (zinc finger)"/>
    <property type="match status" value="1"/>
</dbReference>
<evidence type="ECO:0000256" key="8">
    <source>
        <dbReference type="ARBA" id="ARBA00022723"/>
    </source>
</evidence>
<evidence type="ECO:0000256" key="16">
    <source>
        <dbReference type="ARBA" id="ARBA00054102"/>
    </source>
</evidence>
<evidence type="ECO:0000259" key="22">
    <source>
        <dbReference type="PROSITE" id="PS50089"/>
    </source>
</evidence>
<dbReference type="STRING" id="1448318.A0A319ECW8"/>
<dbReference type="UniPathway" id="UPA00143"/>
<keyword evidence="13 20" id="KW-0238">DNA-binding</keyword>
<evidence type="ECO:0000256" key="13">
    <source>
        <dbReference type="ARBA" id="ARBA00023125"/>
    </source>
</evidence>
<dbReference type="Pfam" id="PF02037">
    <property type="entry name" value="SAP"/>
    <property type="match status" value="1"/>
</dbReference>
<evidence type="ECO:0000256" key="5">
    <source>
        <dbReference type="ARBA" id="ARBA00012483"/>
    </source>
</evidence>
<evidence type="ECO:0000256" key="15">
    <source>
        <dbReference type="ARBA" id="ARBA00023242"/>
    </source>
</evidence>
<gene>
    <name evidence="25" type="ORF">BO78DRAFT_320542</name>
</gene>
<evidence type="ECO:0000256" key="7">
    <source>
        <dbReference type="ARBA" id="ARBA00022679"/>
    </source>
</evidence>
<dbReference type="InterPro" id="IPR039577">
    <property type="entry name" value="Rad18"/>
</dbReference>
<evidence type="ECO:0000313" key="26">
    <source>
        <dbReference type="Proteomes" id="UP000248423"/>
    </source>
</evidence>
<dbReference type="GO" id="GO:0005634">
    <property type="term" value="C:nucleus"/>
    <property type="evidence" value="ECO:0007669"/>
    <property type="project" value="UniProtKB-SubCell"/>
</dbReference>
<evidence type="ECO:0000256" key="1">
    <source>
        <dbReference type="ARBA" id="ARBA00000900"/>
    </source>
</evidence>
<feature type="compositionally biased region" description="Basic and acidic residues" evidence="21">
    <location>
        <begin position="217"/>
        <end position="226"/>
    </location>
</feature>
<dbReference type="GO" id="GO:0008270">
    <property type="term" value="F:zinc ion binding"/>
    <property type="evidence" value="ECO:0007669"/>
    <property type="project" value="UniProtKB-KW"/>
</dbReference>
<accession>A0A319ECW8</accession>
<keyword evidence="15 20" id="KW-0539">Nucleus</keyword>
<dbReference type="PROSITE" id="PS50800">
    <property type="entry name" value="SAP"/>
    <property type="match status" value="1"/>
</dbReference>
<dbReference type="FunFam" id="3.30.40.10:FF:000172">
    <property type="entry name" value="E3 ubiquitin-protein ligase RAD18"/>
    <property type="match status" value="1"/>
</dbReference>
<evidence type="ECO:0000256" key="6">
    <source>
        <dbReference type="ARBA" id="ARBA00015551"/>
    </source>
</evidence>
<dbReference type="Pfam" id="PF13923">
    <property type="entry name" value="zf-C3HC4_2"/>
    <property type="match status" value="1"/>
</dbReference>
<dbReference type="PANTHER" id="PTHR14134:SF2">
    <property type="entry name" value="E3 UBIQUITIN-PROTEIN LIGASE RAD18"/>
    <property type="match status" value="1"/>
</dbReference>
<evidence type="ECO:0000256" key="12">
    <source>
        <dbReference type="ARBA" id="ARBA00022833"/>
    </source>
</evidence>
<proteinExistence type="inferred from homology"/>
<keyword evidence="26" id="KW-1185">Reference proteome</keyword>
<dbReference type="GO" id="GO:0006281">
    <property type="term" value="P:DNA repair"/>
    <property type="evidence" value="ECO:0007669"/>
    <property type="project" value="UniProtKB-KW"/>
</dbReference>
<dbReference type="InterPro" id="IPR001841">
    <property type="entry name" value="Znf_RING"/>
</dbReference>
<evidence type="ECO:0000256" key="2">
    <source>
        <dbReference type="ARBA" id="ARBA00004123"/>
    </source>
</evidence>
<feature type="region of interest" description="Disordered" evidence="21">
    <location>
        <begin position="107"/>
        <end position="150"/>
    </location>
</feature>
<feature type="domain" description="UBZ4-type" evidence="24">
    <location>
        <begin position="171"/>
        <end position="198"/>
    </location>
</feature>
<keyword evidence="14 19" id="KW-0234">DNA repair</keyword>
<evidence type="ECO:0000256" key="11">
    <source>
        <dbReference type="ARBA" id="ARBA00022786"/>
    </source>
</evidence>
<dbReference type="NCBIfam" id="TIGR00599">
    <property type="entry name" value="rad18"/>
    <property type="match status" value="1"/>
</dbReference>
<evidence type="ECO:0000256" key="9">
    <source>
        <dbReference type="ARBA" id="ARBA00022763"/>
    </source>
</evidence>
<dbReference type="InterPro" id="IPR017907">
    <property type="entry name" value="Znf_RING_CS"/>
</dbReference>
<evidence type="ECO:0000259" key="24">
    <source>
        <dbReference type="PROSITE" id="PS51908"/>
    </source>
</evidence>
<organism evidence="25 26">
    <name type="scientific">Aspergillus sclerotiicarbonarius (strain CBS 121057 / IBT 28362)</name>
    <dbReference type="NCBI Taxonomy" id="1448318"/>
    <lineage>
        <taxon>Eukaryota</taxon>
        <taxon>Fungi</taxon>
        <taxon>Dikarya</taxon>
        <taxon>Ascomycota</taxon>
        <taxon>Pezizomycotina</taxon>
        <taxon>Eurotiomycetes</taxon>
        <taxon>Eurotiomycetidae</taxon>
        <taxon>Eurotiales</taxon>
        <taxon>Aspergillaceae</taxon>
        <taxon>Aspergillus</taxon>
        <taxon>Aspergillus subgen. Circumdati</taxon>
    </lineage>
</organism>
<comment type="similarity">
    <text evidence="4 20">Belongs to the RAD18 family.</text>
</comment>
<dbReference type="GO" id="GO:0061630">
    <property type="term" value="F:ubiquitin protein ligase activity"/>
    <property type="evidence" value="ECO:0007669"/>
    <property type="project" value="UniProtKB-UniRule"/>
</dbReference>
<dbReference type="InterPro" id="IPR004580">
    <property type="entry name" value="Rad18_fungi"/>
</dbReference>
<dbReference type="EC" id="2.3.2.27" evidence="5 20"/>
<evidence type="ECO:0000256" key="17">
    <source>
        <dbReference type="ARBA" id="ARBA00066140"/>
    </source>
</evidence>
<feature type="region of interest" description="Disordered" evidence="21">
    <location>
        <begin position="340"/>
        <end position="359"/>
    </location>
</feature>
<dbReference type="GO" id="GO:0006513">
    <property type="term" value="P:protein monoubiquitination"/>
    <property type="evidence" value="ECO:0007669"/>
    <property type="project" value="InterPro"/>
</dbReference>
<dbReference type="SMART" id="SM00513">
    <property type="entry name" value="SAP"/>
    <property type="match status" value="1"/>
</dbReference>
<evidence type="ECO:0000256" key="10">
    <source>
        <dbReference type="ARBA" id="ARBA00022771"/>
    </source>
</evidence>
<dbReference type="PROSITE" id="PS50089">
    <property type="entry name" value="ZF_RING_2"/>
    <property type="match status" value="1"/>
</dbReference>
<evidence type="ECO:0000256" key="14">
    <source>
        <dbReference type="ARBA" id="ARBA00023204"/>
    </source>
</evidence>
<evidence type="ECO:0000256" key="21">
    <source>
        <dbReference type="SAM" id="MobiDB-lite"/>
    </source>
</evidence>
<keyword evidence="12 20" id="KW-0862">Zinc</keyword>
<dbReference type="InterPro" id="IPR003034">
    <property type="entry name" value="SAP_dom"/>
</dbReference>
<keyword evidence="7 20" id="KW-0808">Transferase</keyword>
<dbReference type="SMART" id="SM00734">
    <property type="entry name" value="ZnF_Rad18"/>
    <property type="match status" value="1"/>
</dbReference>
<dbReference type="Proteomes" id="UP000248423">
    <property type="component" value="Unassembled WGS sequence"/>
</dbReference>
<evidence type="ECO:0000256" key="18">
    <source>
        <dbReference type="PROSITE-ProRule" id="PRU00175"/>
    </source>
</evidence>
<dbReference type="InterPro" id="IPR006642">
    <property type="entry name" value="Rad18_UBZ4"/>
</dbReference>
<keyword evidence="8 20" id="KW-0479">Metal-binding</keyword>
<dbReference type="OrthoDB" id="9049620at2759"/>
<feature type="domain" description="RING-type" evidence="22">
    <location>
        <begin position="30"/>
        <end position="68"/>
    </location>
</feature>
<feature type="domain" description="SAP" evidence="23">
    <location>
        <begin position="235"/>
        <end position="269"/>
    </location>
</feature>
<dbReference type="PROSITE" id="PS00518">
    <property type="entry name" value="ZF_RING_1"/>
    <property type="match status" value="1"/>
</dbReference>
<dbReference type="GO" id="GO:0006301">
    <property type="term" value="P:DNA damage tolerance"/>
    <property type="evidence" value="ECO:0007669"/>
    <property type="project" value="InterPro"/>
</dbReference>
<evidence type="ECO:0000313" key="25">
    <source>
        <dbReference type="EMBL" id="PYI04328.1"/>
    </source>
</evidence>
<feature type="region of interest" description="Disordered" evidence="21">
    <location>
        <begin position="201"/>
        <end position="226"/>
    </location>
</feature>
<evidence type="ECO:0000256" key="20">
    <source>
        <dbReference type="RuleBase" id="RU368093"/>
    </source>
</evidence>